<evidence type="ECO:0000313" key="6">
    <source>
        <dbReference type="Proteomes" id="UP001497444"/>
    </source>
</evidence>
<keyword evidence="6" id="KW-1185">Reference proteome</keyword>
<dbReference type="Pfam" id="PF14226">
    <property type="entry name" value="DIOX_N"/>
    <property type="match status" value="1"/>
</dbReference>
<keyword evidence="2 3" id="KW-0408">Iron</keyword>
<evidence type="ECO:0000256" key="2">
    <source>
        <dbReference type="ARBA" id="ARBA00023004"/>
    </source>
</evidence>
<proteinExistence type="inferred from homology"/>
<dbReference type="InterPro" id="IPR027443">
    <property type="entry name" value="IPNS-like_sf"/>
</dbReference>
<evidence type="ECO:0000256" key="3">
    <source>
        <dbReference type="RuleBase" id="RU003682"/>
    </source>
</evidence>
<evidence type="ECO:0000256" key="1">
    <source>
        <dbReference type="ARBA" id="ARBA00022723"/>
    </source>
</evidence>
<keyword evidence="3" id="KW-0560">Oxidoreductase</keyword>
<organism evidence="5 6">
    <name type="scientific">Sphagnum jensenii</name>
    <dbReference type="NCBI Taxonomy" id="128206"/>
    <lineage>
        <taxon>Eukaryota</taxon>
        <taxon>Viridiplantae</taxon>
        <taxon>Streptophyta</taxon>
        <taxon>Embryophyta</taxon>
        <taxon>Bryophyta</taxon>
        <taxon>Sphagnophytina</taxon>
        <taxon>Sphagnopsida</taxon>
        <taxon>Sphagnales</taxon>
        <taxon>Sphagnaceae</taxon>
        <taxon>Sphagnum</taxon>
    </lineage>
</organism>
<accession>A0ABP0VKI9</accession>
<protein>
    <recommendedName>
        <fullName evidence="4">Fe2OG dioxygenase domain-containing protein</fullName>
    </recommendedName>
</protein>
<gene>
    <name evidence="5" type="ORF">CSSPJE1EN1_LOCUS357</name>
</gene>
<reference evidence="5 6" key="1">
    <citation type="submission" date="2024-02" db="EMBL/GenBank/DDBJ databases">
        <authorList>
            <consortium name="ELIXIR-Norway"/>
            <consortium name="Elixir Norway"/>
        </authorList>
    </citation>
    <scope>NUCLEOTIDE SEQUENCE [LARGE SCALE GENOMIC DNA]</scope>
</reference>
<sequence>MPGQRRVQKQAVDFFSLPLEEKNKVAKGPGKPTGYGFATLSDKKRWSEGFVFADDPSVDDFSRTLWSQGNNPDFALETQKASNCDSYREYDASVKALALKLMHVFLYLQSPDLPLMENCQEVVVRVCSESYSFLGFWARRPPCPEPEKTVRLTAHTDYNVLTVLHQGEIGGLQVEKDGQWIALRPREGAFAINVGDTLQALTNGKYKSVPHRAVVNRSDARISLNYFFVPTKSIPIYPYPELIQAHETGAPLYRPFTFEEFTSAKIVQPLSTLDQYQLSLR</sequence>
<evidence type="ECO:0000259" key="4">
    <source>
        <dbReference type="PROSITE" id="PS51471"/>
    </source>
</evidence>
<feature type="domain" description="Fe2OG dioxygenase" evidence="4">
    <location>
        <begin position="129"/>
        <end position="230"/>
    </location>
</feature>
<dbReference type="InterPro" id="IPR026992">
    <property type="entry name" value="DIOX_N"/>
</dbReference>
<dbReference type="Proteomes" id="UP001497444">
    <property type="component" value="Chromosome 1"/>
</dbReference>
<dbReference type="Gene3D" id="2.60.120.330">
    <property type="entry name" value="B-lactam Antibiotic, Isopenicillin N Synthase, Chain"/>
    <property type="match status" value="1"/>
</dbReference>
<dbReference type="PRINTS" id="PR00682">
    <property type="entry name" value="IPNSYNTHASE"/>
</dbReference>
<dbReference type="SUPFAM" id="SSF51197">
    <property type="entry name" value="Clavaminate synthase-like"/>
    <property type="match status" value="1"/>
</dbReference>
<dbReference type="InterPro" id="IPR050231">
    <property type="entry name" value="Iron_ascorbate_oxido_reductase"/>
</dbReference>
<dbReference type="Pfam" id="PF03171">
    <property type="entry name" value="2OG-FeII_Oxy"/>
    <property type="match status" value="1"/>
</dbReference>
<dbReference type="InterPro" id="IPR044861">
    <property type="entry name" value="IPNS-like_FE2OG_OXY"/>
</dbReference>
<dbReference type="PROSITE" id="PS51471">
    <property type="entry name" value="FE2OG_OXY"/>
    <property type="match status" value="1"/>
</dbReference>
<dbReference type="EMBL" id="OZ020096">
    <property type="protein sequence ID" value="CAK9254879.1"/>
    <property type="molecule type" value="Genomic_DNA"/>
</dbReference>
<dbReference type="InterPro" id="IPR005123">
    <property type="entry name" value="Oxoglu/Fe-dep_dioxygenase_dom"/>
</dbReference>
<evidence type="ECO:0000313" key="5">
    <source>
        <dbReference type="EMBL" id="CAK9254879.1"/>
    </source>
</evidence>
<keyword evidence="1 3" id="KW-0479">Metal-binding</keyword>
<comment type="similarity">
    <text evidence="3">Belongs to the iron/ascorbate-dependent oxidoreductase family.</text>
</comment>
<dbReference type="PANTHER" id="PTHR47990">
    <property type="entry name" value="2-OXOGLUTARATE (2OG) AND FE(II)-DEPENDENT OXYGENASE SUPERFAMILY PROTEIN-RELATED"/>
    <property type="match status" value="1"/>
</dbReference>
<name>A0ABP0VKI9_9BRYO</name>